<reference evidence="9 10" key="1">
    <citation type="submission" date="2015-12" db="EMBL/GenBank/DDBJ databases">
        <title>Dictyostelia acquired genes for synthesis and detection of signals that induce cell-type specialization by lateral gene transfer from prokaryotes.</title>
        <authorList>
            <person name="Gloeckner G."/>
            <person name="Schaap P."/>
        </authorList>
    </citation>
    <scope>NUCLEOTIDE SEQUENCE [LARGE SCALE GENOMIC DNA]</scope>
    <source>
        <strain evidence="9 10">TK</strain>
    </source>
</reference>
<feature type="repeat" description="WD" evidence="6">
    <location>
        <begin position="516"/>
        <end position="558"/>
    </location>
</feature>
<evidence type="ECO:0000256" key="2">
    <source>
        <dbReference type="ARBA" id="ARBA00022574"/>
    </source>
</evidence>
<keyword evidence="4" id="KW-0112">Calmodulin-binding</keyword>
<evidence type="ECO:0000256" key="7">
    <source>
        <dbReference type="SAM" id="MobiDB-lite"/>
    </source>
</evidence>
<evidence type="ECO:0000259" key="8">
    <source>
        <dbReference type="Pfam" id="PF08232"/>
    </source>
</evidence>
<dbReference type="InterPro" id="IPR001680">
    <property type="entry name" value="WD40_rpt"/>
</dbReference>
<keyword evidence="5" id="KW-0175">Coiled coil</keyword>
<accession>A0A151Z4U8</accession>
<dbReference type="PANTHER" id="PTHR15653">
    <property type="entry name" value="STRIATIN"/>
    <property type="match status" value="1"/>
</dbReference>
<dbReference type="EMBL" id="LODT01000046">
    <property type="protein sequence ID" value="KYQ88965.1"/>
    <property type="molecule type" value="Genomic_DNA"/>
</dbReference>
<dbReference type="Gene3D" id="1.20.5.300">
    <property type="match status" value="1"/>
</dbReference>
<keyword evidence="2 6" id="KW-0853">WD repeat</keyword>
<dbReference type="InterPro" id="IPR013258">
    <property type="entry name" value="Striatin_N"/>
</dbReference>
<dbReference type="InterPro" id="IPR019775">
    <property type="entry name" value="WD40_repeat_CS"/>
</dbReference>
<dbReference type="SUPFAM" id="SSF50978">
    <property type="entry name" value="WD40 repeat-like"/>
    <property type="match status" value="1"/>
</dbReference>
<evidence type="ECO:0000256" key="5">
    <source>
        <dbReference type="ARBA" id="ARBA00023054"/>
    </source>
</evidence>
<evidence type="ECO:0000256" key="6">
    <source>
        <dbReference type="PROSITE-ProRule" id="PRU00221"/>
    </source>
</evidence>
<evidence type="ECO:0000313" key="9">
    <source>
        <dbReference type="EMBL" id="KYQ88965.1"/>
    </source>
</evidence>
<dbReference type="PRINTS" id="PR00320">
    <property type="entry name" value="GPROTEINBRPT"/>
</dbReference>
<dbReference type="PROSITE" id="PS50082">
    <property type="entry name" value="WD_REPEATS_2"/>
    <property type="match status" value="4"/>
</dbReference>
<dbReference type="CDD" id="cd00200">
    <property type="entry name" value="WD40"/>
    <property type="match status" value="1"/>
</dbReference>
<evidence type="ECO:0000256" key="3">
    <source>
        <dbReference type="ARBA" id="ARBA00022737"/>
    </source>
</evidence>
<dbReference type="Pfam" id="PF00400">
    <property type="entry name" value="WD40"/>
    <property type="match status" value="5"/>
</dbReference>
<evidence type="ECO:0000256" key="1">
    <source>
        <dbReference type="ARBA" id="ARBA00009616"/>
    </source>
</evidence>
<feature type="repeat" description="WD" evidence="6">
    <location>
        <begin position="660"/>
        <end position="701"/>
    </location>
</feature>
<dbReference type="SMART" id="SM00320">
    <property type="entry name" value="WD40"/>
    <property type="match status" value="7"/>
</dbReference>
<protein>
    <submittedName>
        <fullName evidence="9">WD40 repeat-containing protein</fullName>
    </submittedName>
</protein>
<feature type="domain" description="Striatin N-terminal" evidence="8">
    <location>
        <begin position="22"/>
        <end position="121"/>
    </location>
</feature>
<organism evidence="9 10">
    <name type="scientific">Tieghemostelium lacteum</name>
    <name type="common">Slime mold</name>
    <name type="synonym">Dictyostelium lacteum</name>
    <dbReference type="NCBI Taxonomy" id="361077"/>
    <lineage>
        <taxon>Eukaryota</taxon>
        <taxon>Amoebozoa</taxon>
        <taxon>Evosea</taxon>
        <taxon>Eumycetozoa</taxon>
        <taxon>Dictyostelia</taxon>
        <taxon>Dictyosteliales</taxon>
        <taxon>Raperosteliaceae</taxon>
        <taxon>Tieghemostelium</taxon>
    </lineage>
</organism>
<dbReference type="Proteomes" id="UP000076078">
    <property type="component" value="Unassembled WGS sequence"/>
</dbReference>
<comment type="caution">
    <text evidence="9">The sequence shown here is derived from an EMBL/GenBank/DDBJ whole genome shotgun (WGS) entry which is preliminary data.</text>
</comment>
<feature type="compositionally biased region" description="Polar residues" evidence="7">
    <location>
        <begin position="243"/>
        <end position="263"/>
    </location>
</feature>
<feature type="region of interest" description="Disordered" evidence="7">
    <location>
        <begin position="307"/>
        <end position="370"/>
    </location>
</feature>
<dbReference type="PROSITE" id="PS50294">
    <property type="entry name" value="WD_REPEATS_REGION"/>
    <property type="match status" value="2"/>
</dbReference>
<sequence length="738" mass="81827">MDDYQQLNGGSQNSLPNSEHYTMPKVIDYLQREWFKFEIDKSHWVSEKSELLSRISQLESDKKLHEILRNDLCRRIKMLEYALHQERLKNNSSYKDQQQPIIDNQISETIKLPESTKENVTRNLIKRYLRTIGYNDVIVNKPPVFDSQSYQESEETDPKQITMLNMQQQQKQHIVNNTVTTSSSSPPTIDSNINLDYSLSELNKLENSNTSTTNNTDVLESLKQLDNINGSVSQSTPVIVEPNTTSESQLQNSTSSLEQQSSNGDDEPSYGSFNEDFFNKLSSKSKGRMKLKLGDMKGFYGGSGEGGDLNSSSSGGSLGSSNGGSSSSTSNNNSVGSNGSSSNGSLKSKLKLSSGSTKSSSGSGSQRKKLTGNLESMGLSDLNDITLDDNKNSDSAMSQRVWRYKNSLKSHFDGVRSIQFHPSSSLLLSASEDHSLKLWDLTQLQATKKSSTPELEPIYTFRGHLGPVFATAMTEDGKGFLSAGTDMIIRQWAMPPHDLDHYHQHGKVVNYLEKEFVGHSDGIWDLLTISQNPNQILSASSDGSIILWDSKSTNQLGQYLHPLGRDYIPTSITLPQTEGNRKLLAAYNDGSILLFDLETGEVIQRLCNNNNMDANGFIDTNKQINKLVSHPLLSLAISATEDHKIEFYDLNSSSPIVHSMVAHSSAISSLAIDPSGLYLASCSHDSSIRFWDISSKTCVQDLNSHRPKYDESINCIKYHPTKGYFASGGSDSIIRIHQ</sequence>
<feature type="repeat" description="WD" evidence="6">
    <location>
        <begin position="461"/>
        <end position="492"/>
    </location>
</feature>
<proteinExistence type="inferred from homology"/>
<dbReference type="STRING" id="361077.A0A151Z4U8"/>
<dbReference type="InterPro" id="IPR020472">
    <property type="entry name" value="WD40_PAC1"/>
</dbReference>
<dbReference type="InterPro" id="IPR051488">
    <property type="entry name" value="WD_repeat_striatin"/>
</dbReference>
<dbReference type="InterPro" id="IPR015943">
    <property type="entry name" value="WD40/YVTN_repeat-like_dom_sf"/>
</dbReference>
<dbReference type="OMA" id="SKCSQEV"/>
<dbReference type="FunCoup" id="A0A151Z4U8">
    <property type="interactions" value="98"/>
</dbReference>
<keyword evidence="10" id="KW-1185">Reference proteome</keyword>
<dbReference type="Gene3D" id="2.130.10.10">
    <property type="entry name" value="YVTN repeat-like/Quinoprotein amine dehydrogenase"/>
    <property type="match status" value="3"/>
</dbReference>
<feature type="compositionally biased region" description="Low complexity" evidence="7">
    <location>
        <begin position="323"/>
        <end position="365"/>
    </location>
</feature>
<name>A0A151Z4U8_TIELA</name>
<dbReference type="PROSITE" id="PS00678">
    <property type="entry name" value="WD_REPEATS_1"/>
    <property type="match status" value="2"/>
</dbReference>
<dbReference type="InterPro" id="IPR036322">
    <property type="entry name" value="WD40_repeat_dom_sf"/>
</dbReference>
<dbReference type="AlphaFoldDB" id="A0A151Z4U8"/>
<gene>
    <name evidence="9" type="ORF">DLAC_10554</name>
</gene>
<feature type="region of interest" description="Disordered" evidence="7">
    <location>
        <begin position="243"/>
        <end position="274"/>
    </location>
</feature>
<evidence type="ECO:0000313" key="10">
    <source>
        <dbReference type="Proteomes" id="UP000076078"/>
    </source>
</evidence>
<dbReference type="InParanoid" id="A0A151Z4U8"/>
<dbReference type="PANTHER" id="PTHR15653:SF0">
    <property type="entry name" value="CONNECTOR OF KINASE TO AP-1, ISOFORM E"/>
    <property type="match status" value="1"/>
</dbReference>
<comment type="similarity">
    <text evidence="1">Belongs to the WD repeat striatin family.</text>
</comment>
<keyword evidence="3" id="KW-0677">Repeat</keyword>
<dbReference type="Pfam" id="PF08232">
    <property type="entry name" value="Striatin"/>
    <property type="match status" value="1"/>
</dbReference>
<dbReference type="OrthoDB" id="727118at2759"/>
<feature type="repeat" description="WD" evidence="6">
    <location>
        <begin position="408"/>
        <end position="449"/>
    </location>
</feature>
<evidence type="ECO:0000256" key="4">
    <source>
        <dbReference type="ARBA" id="ARBA00022860"/>
    </source>
</evidence>
<dbReference type="GO" id="GO:0005516">
    <property type="term" value="F:calmodulin binding"/>
    <property type="evidence" value="ECO:0007669"/>
    <property type="project" value="UniProtKB-KW"/>
</dbReference>